<accession>A0A7T0Q4Q4</accession>
<feature type="domain" description="RdRp catalytic" evidence="9">
    <location>
        <begin position="326"/>
        <end position="527"/>
    </location>
</feature>
<dbReference type="PROSITE" id="PS50525">
    <property type="entry name" value="RDRP_SSRNA_NEG_SEG"/>
    <property type="match status" value="1"/>
</dbReference>
<organism evidence="10">
    <name type="scientific">Raphidiopteran orthomyxo-related virus OKIAV180</name>
    <dbReference type="NCBI Taxonomy" id="2792563"/>
    <lineage>
        <taxon>Viruses</taxon>
        <taxon>Riboviria</taxon>
        <taxon>Orthornavirae</taxon>
        <taxon>Negarnaviricota</taxon>
        <taxon>Polyploviricotina</taxon>
        <taxon>Insthoviricetes</taxon>
        <taxon>Articulavirales</taxon>
        <taxon>Orthomyxoviridae</taxon>
    </lineage>
</organism>
<proteinExistence type="predicted"/>
<evidence type="ECO:0000256" key="5">
    <source>
        <dbReference type="ARBA" id="ARBA00022695"/>
    </source>
</evidence>
<keyword evidence="3 8" id="KW-0696">RNA-directed RNA polymerase</keyword>
<keyword evidence="6" id="KW-0547">Nucleotide-binding</keyword>
<dbReference type="GO" id="GO:0039694">
    <property type="term" value="P:viral RNA genome replication"/>
    <property type="evidence" value="ECO:0007669"/>
    <property type="project" value="InterPro"/>
</dbReference>
<dbReference type="Pfam" id="PF00602">
    <property type="entry name" value="Flu_PB1"/>
    <property type="match status" value="1"/>
</dbReference>
<keyword evidence="7" id="KW-0693">Viral RNA replication</keyword>
<keyword evidence="5" id="KW-0548">Nucleotidyltransferase</keyword>
<dbReference type="GO" id="GO:0003968">
    <property type="term" value="F:RNA-directed RNA polymerase activity"/>
    <property type="evidence" value="ECO:0007669"/>
    <property type="project" value="UniProtKB-KW"/>
</dbReference>
<evidence type="ECO:0000256" key="1">
    <source>
        <dbReference type="ARBA" id="ARBA00012494"/>
    </source>
</evidence>
<dbReference type="GO" id="GO:0000166">
    <property type="term" value="F:nucleotide binding"/>
    <property type="evidence" value="ECO:0007669"/>
    <property type="project" value="UniProtKB-KW"/>
</dbReference>
<gene>
    <name evidence="10" type="primary">PB1</name>
</gene>
<comment type="catalytic activity">
    <reaction evidence="8">
        <text>RNA(n) + a ribonucleoside 5'-triphosphate = RNA(n+1) + diphosphate</text>
        <dbReference type="Rhea" id="RHEA:21248"/>
        <dbReference type="Rhea" id="RHEA-COMP:14527"/>
        <dbReference type="Rhea" id="RHEA-COMP:17342"/>
        <dbReference type="ChEBI" id="CHEBI:33019"/>
        <dbReference type="ChEBI" id="CHEBI:61557"/>
        <dbReference type="ChEBI" id="CHEBI:140395"/>
        <dbReference type="EC" id="2.7.7.48"/>
    </reaction>
</comment>
<evidence type="ECO:0000256" key="3">
    <source>
        <dbReference type="ARBA" id="ARBA00022484"/>
    </source>
</evidence>
<evidence type="ECO:0000259" key="9">
    <source>
        <dbReference type="PROSITE" id="PS50525"/>
    </source>
</evidence>
<dbReference type="GO" id="GO:0003723">
    <property type="term" value="F:RNA binding"/>
    <property type="evidence" value="ECO:0007669"/>
    <property type="project" value="InterPro"/>
</dbReference>
<dbReference type="InterPro" id="IPR007099">
    <property type="entry name" value="RNA-dir_pol_NSvirus"/>
</dbReference>
<evidence type="ECO:0000256" key="2">
    <source>
        <dbReference type="ARBA" id="ARBA00020035"/>
    </source>
</evidence>
<dbReference type="InterPro" id="IPR001407">
    <property type="entry name" value="RNA_pol_PB1_influenza"/>
</dbReference>
<evidence type="ECO:0000256" key="4">
    <source>
        <dbReference type="ARBA" id="ARBA00022679"/>
    </source>
</evidence>
<name>A0A7T0Q4Q4_9ORTO</name>
<keyword evidence="4" id="KW-0808">Transferase</keyword>
<evidence type="ECO:0000256" key="8">
    <source>
        <dbReference type="RuleBase" id="RU004330"/>
    </source>
</evidence>
<evidence type="ECO:0000256" key="7">
    <source>
        <dbReference type="ARBA" id="ARBA00022953"/>
    </source>
</evidence>
<sequence length="796" mass="90622">MSPYSYYQYNSFLVGALLTREEREKHNILTASEPPDLKYLNNLGSVSALYLYTNTPPHGYGSQAPKVAETVNRAYSFNYKKDSSRRLETPAGNVERLQWEKGDGEFPFGRIHGNFIAKEVRIMAEKFLTQNQMLIDQCAEDIIEPVLHGNSDVLTKGRQTLDSLTNSSVTASIAYKRVHDLYKENLGLEASTILDWIKGYFQLMEKDECSIKESDIVENEKIIYNKTNKMYINKRVQRKISKNRRYEGGKRVKRRLVQIGTRFASYIKHKERGKLDRRAIASANMVLRAFFLIIEEFHLSLGKSLPGSTISIGGEEKKRKIISNLSNANLRSSTAKYVIQGTEDATKWNECLSPAVFGIMHKTFFDKETRKRLGLPESTQFGELFSHVAVSGNFLMALKSIQLGLGPIASDDSEYRRLKWHELDRFNENSKDWLREILRRGIDEDNFISASPGMLMGMLNAGSTTLGLLPVNHNFDQEEMSVVTLRSSDDSMSVYMGKSSVLLKKCIAMNKRNLEMVGINLSDKKTHFFKEGFGEFTSWYMDGNFVAQYGVETSSIRPQGKNPPDDFHSIAKGTSTSLSTLSINHLGASAKLRLGVLGVRRLWRIERNPVKREGVSDNVLLLSDGGRSLWNCANCHLEESCLKERYCTNEVEKQYLLRVRNPHNPFSLEPEEDSTYSKELGGLQLTIAETPRSAFHYAKRTNRTATTSSRRDMFKEERAYGESIKMIKSIDPTTNISYPNTSVKINKHLYSVLQVERHQVDLSEEEEELFKKALDILQGIEVVEDEDVPFEHPIPD</sequence>
<dbReference type="EC" id="2.7.7.48" evidence="1 8"/>
<evidence type="ECO:0000256" key="6">
    <source>
        <dbReference type="ARBA" id="ARBA00022741"/>
    </source>
</evidence>
<reference evidence="10" key="1">
    <citation type="journal article" date="2019" name="PLoS Pathog.">
        <title>Re-assessing the diversity of negative strand RNA viruses in insects.</title>
        <authorList>
            <person name="Kafer S."/>
            <person name="Paraskevopoulou S."/>
            <person name="Zirkel F."/>
            <person name="Wieseke N."/>
            <person name="Donath A."/>
            <person name="Petersen M."/>
            <person name="Jones T.C."/>
            <person name="Liu S."/>
            <person name="Zhou X."/>
            <person name="Middendorf M."/>
            <person name="Junglen S."/>
            <person name="Misof B."/>
            <person name="Drosten C."/>
        </authorList>
    </citation>
    <scope>NUCLEOTIDE SEQUENCE</scope>
    <source>
        <strain evidence="10">OKIAV180</strain>
    </source>
</reference>
<evidence type="ECO:0000313" key="10">
    <source>
        <dbReference type="EMBL" id="QPL15340.1"/>
    </source>
</evidence>
<dbReference type="EMBL" id="MW288202">
    <property type="protein sequence ID" value="QPL15340.1"/>
    <property type="molecule type" value="Viral_cRNA"/>
</dbReference>
<protein>
    <recommendedName>
        <fullName evidence="2 8">RNA-directed RNA polymerase catalytic subunit</fullName>
        <ecNumber evidence="1 8">2.7.7.48</ecNumber>
    </recommendedName>
</protein>